<evidence type="ECO:0000313" key="7">
    <source>
        <dbReference type="EMBL" id="SFA51825.1"/>
    </source>
</evidence>
<dbReference type="GO" id="GO:0003677">
    <property type="term" value="F:DNA binding"/>
    <property type="evidence" value="ECO:0007669"/>
    <property type="project" value="UniProtKB-KW"/>
</dbReference>
<dbReference type="Gene3D" id="2.60.120.10">
    <property type="entry name" value="Jelly Rolls"/>
    <property type="match status" value="1"/>
</dbReference>
<dbReference type="GO" id="GO:0016301">
    <property type="term" value="F:kinase activity"/>
    <property type="evidence" value="ECO:0007669"/>
    <property type="project" value="UniProtKB-KW"/>
</dbReference>
<feature type="domain" description="Cyclic nucleotide-binding" evidence="5">
    <location>
        <begin position="1"/>
        <end position="101"/>
    </location>
</feature>
<feature type="region of interest" description="Disordered" evidence="4">
    <location>
        <begin position="211"/>
        <end position="232"/>
    </location>
</feature>
<dbReference type="GO" id="GO:0003700">
    <property type="term" value="F:DNA-binding transcription factor activity"/>
    <property type="evidence" value="ECO:0007669"/>
    <property type="project" value="TreeGrafter"/>
</dbReference>
<keyword evidence="7" id="KW-0808">Transferase</keyword>
<dbReference type="InterPro" id="IPR018490">
    <property type="entry name" value="cNMP-bd_dom_sf"/>
</dbReference>
<keyword evidence="7" id="KW-0418">Kinase</keyword>
<dbReference type="SUPFAM" id="SSF46785">
    <property type="entry name" value="Winged helix' DNA-binding domain"/>
    <property type="match status" value="1"/>
</dbReference>
<evidence type="ECO:0000256" key="1">
    <source>
        <dbReference type="ARBA" id="ARBA00023015"/>
    </source>
</evidence>
<dbReference type="SMART" id="SM00100">
    <property type="entry name" value="cNMP"/>
    <property type="match status" value="1"/>
</dbReference>
<dbReference type="PROSITE" id="PS50042">
    <property type="entry name" value="CNMP_BINDING_3"/>
    <property type="match status" value="1"/>
</dbReference>
<dbReference type="PANTHER" id="PTHR24567:SF68">
    <property type="entry name" value="DNA-BINDING TRANSCRIPTIONAL DUAL REGULATOR CRP"/>
    <property type="match status" value="1"/>
</dbReference>
<evidence type="ECO:0000256" key="2">
    <source>
        <dbReference type="ARBA" id="ARBA00023125"/>
    </source>
</evidence>
<name>A0A1I0TJA1_9RHOB</name>
<protein>
    <submittedName>
        <fullName evidence="7">cAMP-binding domain of CRP or a regulatory subunit of cAMP-dependent protein kinases</fullName>
    </submittedName>
</protein>
<dbReference type="Pfam" id="PF13545">
    <property type="entry name" value="HTH_Crp_2"/>
    <property type="match status" value="1"/>
</dbReference>
<dbReference type="AlphaFoldDB" id="A0A1I0TJA1"/>
<dbReference type="InterPro" id="IPR014710">
    <property type="entry name" value="RmlC-like_jellyroll"/>
</dbReference>
<dbReference type="PANTHER" id="PTHR24567">
    <property type="entry name" value="CRP FAMILY TRANSCRIPTIONAL REGULATORY PROTEIN"/>
    <property type="match status" value="1"/>
</dbReference>
<keyword evidence="1" id="KW-0805">Transcription regulation</keyword>
<accession>A0A1I0TJA1</accession>
<dbReference type="PROSITE" id="PS51063">
    <property type="entry name" value="HTH_CRP_2"/>
    <property type="match status" value="1"/>
</dbReference>
<sequence>MQLTGKAREMFMAVAREQAHQPGETLILEADAGRAVFLMLEGEADVLVHSPEGRMVIYSRVSPGELVGVLAAVDGGARSASVVARDAGRAAWVAPHDFQKLQRQPDFAHWLHLDFAERIRSLSERVYEFGTLLVRERLVRELLRLAQAGKPGDGPHVLDPAPGHMELAARIATHREAVSREISRLTRLGLLRRKGRALHIPSCAALAQALDQEDRPVTTAPSPGPARQCPSA</sequence>
<keyword evidence="3" id="KW-0804">Transcription</keyword>
<dbReference type="InterPro" id="IPR012318">
    <property type="entry name" value="HTH_CRP"/>
</dbReference>
<proteinExistence type="predicted"/>
<dbReference type="SUPFAM" id="SSF51206">
    <property type="entry name" value="cAMP-binding domain-like"/>
    <property type="match status" value="1"/>
</dbReference>
<dbReference type="InterPro" id="IPR036388">
    <property type="entry name" value="WH-like_DNA-bd_sf"/>
</dbReference>
<dbReference type="Gene3D" id="1.10.10.10">
    <property type="entry name" value="Winged helix-like DNA-binding domain superfamily/Winged helix DNA-binding domain"/>
    <property type="match status" value="1"/>
</dbReference>
<feature type="domain" description="HTH crp-type" evidence="6">
    <location>
        <begin position="132"/>
        <end position="204"/>
    </location>
</feature>
<dbReference type="RefSeq" id="WP_052081405.1">
    <property type="nucleotide sequence ID" value="NZ_FOJO01000009.1"/>
</dbReference>
<evidence type="ECO:0000259" key="6">
    <source>
        <dbReference type="PROSITE" id="PS51063"/>
    </source>
</evidence>
<evidence type="ECO:0000259" key="5">
    <source>
        <dbReference type="PROSITE" id="PS50042"/>
    </source>
</evidence>
<dbReference type="InterPro" id="IPR000595">
    <property type="entry name" value="cNMP-bd_dom"/>
</dbReference>
<dbReference type="CDD" id="cd00038">
    <property type="entry name" value="CAP_ED"/>
    <property type="match status" value="1"/>
</dbReference>
<dbReference type="InterPro" id="IPR050397">
    <property type="entry name" value="Env_Response_Regulators"/>
</dbReference>
<dbReference type="Pfam" id="PF00027">
    <property type="entry name" value="cNMP_binding"/>
    <property type="match status" value="1"/>
</dbReference>
<keyword evidence="2" id="KW-0238">DNA-binding</keyword>
<reference evidence="7 8" key="1">
    <citation type="submission" date="2016-10" db="EMBL/GenBank/DDBJ databases">
        <authorList>
            <person name="de Groot N.N."/>
        </authorList>
    </citation>
    <scope>NUCLEOTIDE SEQUENCE [LARGE SCALE GENOMIC DNA]</scope>
    <source>
        <strain evidence="7 8">CGMCC 1.6117</strain>
    </source>
</reference>
<dbReference type="InterPro" id="IPR036390">
    <property type="entry name" value="WH_DNA-bd_sf"/>
</dbReference>
<evidence type="ECO:0000313" key="8">
    <source>
        <dbReference type="Proteomes" id="UP000182312"/>
    </source>
</evidence>
<dbReference type="Proteomes" id="UP000182312">
    <property type="component" value="Unassembled WGS sequence"/>
</dbReference>
<evidence type="ECO:0000256" key="3">
    <source>
        <dbReference type="ARBA" id="ARBA00023163"/>
    </source>
</evidence>
<dbReference type="GO" id="GO:0005829">
    <property type="term" value="C:cytosol"/>
    <property type="evidence" value="ECO:0007669"/>
    <property type="project" value="TreeGrafter"/>
</dbReference>
<gene>
    <name evidence="7" type="ORF">SAMN04487972_1092</name>
</gene>
<organism evidence="7 8">
    <name type="scientific">Paracoccus halophilus</name>
    <dbReference type="NCBI Taxonomy" id="376733"/>
    <lineage>
        <taxon>Bacteria</taxon>
        <taxon>Pseudomonadati</taxon>
        <taxon>Pseudomonadota</taxon>
        <taxon>Alphaproteobacteria</taxon>
        <taxon>Rhodobacterales</taxon>
        <taxon>Paracoccaceae</taxon>
        <taxon>Paracoccus</taxon>
    </lineage>
</organism>
<evidence type="ECO:0000256" key="4">
    <source>
        <dbReference type="SAM" id="MobiDB-lite"/>
    </source>
</evidence>
<dbReference type="EMBL" id="FOJO01000009">
    <property type="protein sequence ID" value="SFA51825.1"/>
    <property type="molecule type" value="Genomic_DNA"/>
</dbReference>